<dbReference type="AlphaFoldDB" id="A0A2P2Q659"/>
<accession>A0A2P2Q659</accession>
<evidence type="ECO:0000313" key="1">
    <source>
        <dbReference type="EMBL" id="MBX62467.1"/>
    </source>
</evidence>
<sequence length="19" mass="2292">MSDRVYLLLFNIRISNISH</sequence>
<proteinExistence type="predicted"/>
<protein>
    <submittedName>
        <fullName evidence="1">Uncharacterized protein</fullName>
    </submittedName>
</protein>
<reference evidence="1" key="1">
    <citation type="submission" date="2018-02" db="EMBL/GenBank/DDBJ databases">
        <title>Rhizophora mucronata_Transcriptome.</title>
        <authorList>
            <person name="Meera S.P."/>
            <person name="Sreeshan A."/>
            <person name="Augustine A."/>
        </authorList>
    </citation>
    <scope>NUCLEOTIDE SEQUENCE</scope>
    <source>
        <tissue evidence="1">Leaf</tissue>
    </source>
</reference>
<dbReference type="EMBL" id="GGEC01081983">
    <property type="protein sequence ID" value="MBX62467.1"/>
    <property type="molecule type" value="Transcribed_RNA"/>
</dbReference>
<organism evidence="1">
    <name type="scientific">Rhizophora mucronata</name>
    <name type="common">Asiatic mangrove</name>
    <dbReference type="NCBI Taxonomy" id="61149"/>
    <lineage>
        <taxon>Eukaryota</taxon>
        <taxon>Viridiplantae</taxon>
        <taxon>Streptophyta</taxon>
        <taxon>Embryophyta</taxon>
        <taxon>Tracheophyta</taxon>
        <taxon>Spermatophyta</taxon>
        <taxon>Magnoliopsida</taxon>
        <taxon>eudicotyledons</taxon>
        <taxon>Gunneridae</taxon>
        <taxon>Pentapetalae</taxon>
        <taxon>rosids</taxon>
        <taxon>fabids</taxon>
        <taxon>Malpighiales</taxon>
        <taxon>Rhizophoraceae</taxon>
        <taxon>Rhizophora</taxon>
    </lineage>
</organism>
<name>A0A2P2Q659_RHIMU</name>